<dbReference type="EMBL" id="CP081869">
    <property type="protein sequence ID" value="QZO02062.1"/>
    <property type="molecule type" value="Genomic_DNA"/>
</dbReference>
<feature type="domain" description="HTH cro/C1-type" evidence="1">
    <location>
        <begin position="7"/>
        <end position="62"/>
    </location>
</feature>
<dbReference type="Proteomes" id="UP000825701">
    <property type="component" value="Chromosome"/>
</dbReference>
<dbReference type="SMART" id="SM00530">
    <property type="entry name" value="HTH_XRE"/>
    <property type="match status" value="1"/>
</dbReference>
<dbReference type="InterPro" id="IPR001387">
    <property type="entry name" value="Cro/C1-type_HTH"/>
</dbReference>
<evidence type="ECO:0000259" key="1">
    <source>
        <dbReference type="PROSITE" id="PS50943"/>
    </source>
</evidence>
<reference evidence="2" key="1">
    <citation type="submission" date="2021-08" db="EMBL/GenBank/DDBJ databases">
        <authorList>
            <person name="Zhang H."/>
            <person name="Xu M."/>
            <person name="Yu Z."/>
            <person name="Yang L."/>
            <person name="Cai Y."/>
        </authorList>
    </citation>
    <scope>NUCLEOTIDE SEQUENCE</scope>
    <source>
        <strain evidence="2">CHL1</strain>
    </source>
</reference>
<dbReference type="InterPro" id="IPR010982">
    <property type="entry name" value="Lambda_DNA-bd_dom_sf"/>
</dbReference>
<dbReference type="GO" id="GO:0003677">
    <property type="term" value="F:DNA binding"/>
    <property type="evidence" value="ECO:0007669"/>
    <property type="project" value="InterPro"/>
</dbReference>
<keyword evidence="3" id="KW-1185">Reference proteome</keyword>
<dbReference type="SUPFAM" id="SSF47413">
    <property type="entry name" value="lambda repressor-like DNA-binding domains"/>
    <property type="match status" value="1"/>
</dbReference>
<gene>
    <name evidence="2" type="ORF">K6K41_12780</name>
</gene>
<dbReference type="Pfam" id="PF01381">
    <property type="entry name" value="HTH_3"/>
    <property type="match status" value="1"/>
</dbReference>
<dbReference type="AlphaFoldDB" id="A0A9E6RJC0"/>
<evidence type="ECO:0000313" key="3">
    <source>
        <dbReference type="Proteomes" id="UP000825701"/>
    </source>
</evidence>
<proteinExistence type="predicted"/>
<dbReference type="PROSITE" id="PS50943">
    <property type="entry name" value="HTH_CROC1"/>
    <property type="match status" value="1"/>
</dbReference>
<dbReference type="RefSeq" id="WP_261405736.1">
    <property type="nucleotide sequence ID" value="NZ_JBHRXS010000018.1"/>
</dbReference>
<dbReference type="CDD" id="cd00093">
    <property type="entry name" value="HTH_XRE"/>
    <property type="match status" value="1"/>
</dbReference>
<dbReference type="KEGG" id="cmet:K6K41_12780"/>
<dbReference type="Gene3D" id="1.10.260.40">
    <property type="entry name" value="lambda repressor-like DNA-binding domains"/>
    <property type="match status" value="1"/>
</dbReference>
<evidence type="ECO:0000313" key="2">
    <source>
        <dbReference type="EMBL" id="QZO02062.1"/>
    </source>
</evidence>
<organism evidence="2 3">
    <name type="scientific">Chenggangzhangella methanolivorans</name>
    <dbReference type="NCBI Taxonomy" id="1437009"/>
    <lineage>
        <taxon>Bacteria</taxon>
        <taxon>Pseudomonadati</taxon>
        <taxon>Pseudomonadota</taxon>
        <taxon>Alphaproteobacteria</taxon>
        <taxon>Hyphomicrobiales</taxon>
        <taxon>Methylopilaceae</taxon>
        <taxon>Chenggangzhangella</taxon>
    </lineage>
</organism>
<accession>A0A9E6RJC0</accession>
<name>A0A9E6RJC0_9HYPH</name>
<protein>
    <submittedName>
        <fullName evidence="2">Helix-turn-helix transcriptional regulator</fullName>
    </submittedName>
</protein>
<sequence length="74" mass="8105">MVNERQIKAARSLLDWSQHELAERAGVARFTLIKIESGDARPQEATVAKIVDALEKGGVTFFEAEGHIGVSAKR</sequence>